<feature type="active site" description="Proton acceptor" evidence="4 5">
    <location>
        <position position="157"/>
    </location>
</feature>
<dbReference type="GO" id="GO:0008295">
    <property type="term" value="P:spermidine biosynthetic process"/>
    <property type="evidence" value="ECO:0007669"/>
    <property type="project" value="UniProtKB-UniRule"/>
</dbReference>
<comment type="pathway">
    <text evidence="4">Amine and polyamine biosynthesis; spermidine biosynthesis; spermidine from putrescine: step 1/1.</text>
</comment>
<accession>A0A0U1KWV3</accession>
<dbReference type="PANTHER" id="PTHR11558:SF11">
    <property type="entry name" value="SPERMIDINE SYNTHASE"/>
    <property type="match status" value="1"/>
</dbReference>
<feature type="binding site" evidence="4">
    <location>
        <begin position="139"/>
        <end position="140"/>
    </location>
    <ligand>
        <name>S-methyl-5'-thioadenosine</name>
        <dbReference type="ChEBI" id="CHEBI:17509"/>
    </ligand>
</feature>
<feature type="domain" description="PABS" evidence="8">
    <location>
        <begin position="2"/>
        <end position="237"/>
    </location>
</feature>
<proteinExistence type="inferred from homology"/>
<dbReference type="GO" id="GO:0005829">
    <property type="term" value="C:cytosol"/>
    <property type="evidence" value="ECO:0007669"/>
    <property type="project" value="TreeGrafter"/>
</dbReference>
<dbReference type="InterPro" id="IPR037163">
    <property type="entry name" value="Spermidine_synt_N_sf"/>
</dbReference>
<dbReference type="AlphaFoldDB" id="A0A0U1KWV3"/>
<dbReference type="UniPathway" id="UPA00248">
    <property type="reaction ID" value="UER00314"/>
</dbReference>
<evidence type="ECO:0000256" key="2">
    <source>
        <dbReference type="ARBA" id="ARBA00022679"/>
    </source>
</evidence>
<organism evidence="9 10">
    <name type="scientific">Sporomusa ovata</name>
    <dbReference type="NCBI Taxonomy" id="2378"/>
    <lineage>
        <taxon>Bacteria</taxon>
        <taxon>Bacillati</taxon>
        <taxon>Bacillota</taxon>
        <taxon>Negativicutes</taxon>
        <taxon>Selenomonadales</taxon>
        <taxon>Sporomusaceae</taxon>
        <taxon>Sporomusa</taxon>
    </lineage>
</organism>
<evidence type="ECO:0000313" key="10">
    <source>
        <dbReference type="Proteomes" id="UP000049855"/>
    </source>
</evidence>
<comment type="subunit">
    <text evidence="4">Homodimer or homotetramer.</text>
</comment>
<feature type="binding site" evidence="4">
    <location>
        <begin position="157"/>
        <end position="160"/>
    </location>
    <ligand>
        <name>spermidine</name>
        <dbReference type="ChEBI" id="CHEBI:57834"/>
    </ligand>
</feature>
<dbReference type="InterPro" id="IPR001045">
    <property type="entry name" value="Spermi_synthase"/>
</dbReference>
<evidence type="ECO:0000256" key="6">
    <source>
        <dbReference type="RuleBase" id="RU003836"/>
    </source>
</evidence>
<keyword evidence="3 4" id="KW-0620">Polyamine biosynthesis</keyword>
<evidence type="ECO:0000313" key="9">
    <source>
        <dbReference type="EMBL" id="CQR71907.1"/>
    </source>
</evidence>
<feature type="binding site" evidence="4">
    <location>
        <position position="62"/>
    </location>
    <ligand>
        <name>spermidine</name>
        <dbReference type="ChEBI" id="CHEBI:57834"/>
    </ligand>
</feature>
<reference evidence="10" key="1">
    <citation type="submission" date="2015-03" db="EMBL/GenBank/DDBJ databases">
        <authorList>
            <person name="Nijsse Bart"/>
        </authorList>
    </citation>
    <scope>NUCLEOTIDE SEQUENCE [LARGE SCALE GENOMIC DNA]</scope>
</reference>
<feature type="binding site" evidence="4">
    <location>
        <position position="106"/>
    </location>
    <ligand>
        <name>S-methyl-5'-thioadenosine</name>
        <dbReference type="ChEBI" id="CHEBI:17509"/>
    </ligand>
</feature>
<dbReference type="InterPro" id="IPR035246">
    <property type="entry name" value="Spermidine_synt_N"/>
</dbReference>
<dbReference type="HAMAP" id="MF_00198">
    <property type="entry name" value="Spermidine_synth"/>
    <property type="match status" value="1"/>
</dbReference>
<evidence type="ECO:0000256" key="3">
    <source>
        <dbReference type="ARBA" id="ARBA00023115"/>
    </source>
</evidence>
<evidence type="ECO:0000259" key="8">
    <source>
        <dbReference type="PROSITE" id="PS51006"/>
    </source>
</evidence>
<feature type="binding site" evidence="4">
    <location>
        <position position="86"/>
    </location>
    <ligand>
        <name>spermidine</name>
        <dbReference type="ChEBI" id="CHEBI:57834"/>
    </ligand>
</feature>
<dbReference type="Proteomes" id="UP000049855">
    <property type="component" value="Unassembled WGS sequence"/>
</dbReference>
<dbReference type="EMBL" id="CTRP01000006">
    <property type="protein sequence ID" value="CQR71907.1"/>
    <property type="molecule type" value="Genomic_DNA"/>
</dbReference>
<dbReference type="InterPro" id="IPR029063">
    <property type="entry name" value="SAM-dependent_MTases_sf"/>
</dbReference>
<keyword evidence="2 4" id="KW-0808">Transferase</keyword>
<dbReference type="NCBIfam" id="TIGR00417">
    <property type="entry name" value="speE"/>
    <property type="match status" value="1"/>
</dbReference>
<dbReference type="PANTHER" id="PTHR11558">
    <property type="entry name" value="SPERMIDINE/SPERMINE SYNTHASE"/>
    <property type="match status" value="1"/>
</dbReference>
<comment type="similarity">
    <text evidence="1 4 6">Belongs to the spermidine/spermine synthase family.</text>
</comment>
<dbReference type="PROSITE" id="PS51006">
    <property type="entry name" value="PABS_2"/>
    <property type="match status" value="1"/>
</dbReference>
<dbReference type="Pfam" id="PF17284">
    <property type="entry name" value="Spermine_synt_N"/>
    <property type="match status" value="1"/>
</dbReference>
<dbReference type="EC" id="2.5.1.16" evidence="4"/>
<dbReference type="Gene3D" id="2.30.140.10">
    <property type="entry name" value="Spermidine synthase, tetramerisation domain"/>
    <property type="match status" value="1"/>
</dbReference>
<evidence type="ECO:0000256" key="1">
    <source>
        <dbReference type="ARBA" id="ARBA00007867"/>
    </source>
</evidence>
<dbReference type="InterPro" id="IPR030373">
    <property type="entry name" value="PABS_CS"/>
</dbReference>
<protein>
    <recommendedName>
        <fullName evidence="4">Polyamine aminopropyltransferase</fullName>
    </recommendedName>
    <alternativeName>
        <fullName evidence="4">Putrescine aminopropyltransferase</fullName>
        <shortName evidence="4">PAPT</shortName>
    </alternativeName>
    <alternativeName>
        <fullName evidence="4">Spermidine synthase</fullName>
        <shortName evidence="4">SPDS</shortName>
        <shortName evidence="4">SPDSY</shortName>
        <ecNumber evidence="4">2.5.1.16</ecNumber>
    </alternativeName>
</protein>
<comment type="catalytic activity">
    <reaction evidence="4 7">
        <text>S-adenosyl 3-(methylsulfanyl)propylamine + putrescine = S-methyl-5'-thioadenosine + spermidine + H(+)</text>
        <dbReference type="Rhea" id="RHEA:12721"/>
        <dbReference type="ChEBI" id="CHEBI:15378"/>
        <dbReference type="ChEBI" id="CHEBI:17509"/>
        <dbReference type="ChEBI" id="CHEBI:57443"/>
        <dbReference type="ChEBI" id="CHEBI:57834"/>
        <dbReference type="ChEBI" id="CHEBI:326268"/>
        <dbReference type="EC" id="2.5.1.16"/>
    </reaction>
</comment>
<dbReference type="SUPFAM" id="SSF53335">
    <property type="entry name" value="S-adenosyl-L-methionine-dependent methyltransferases"/>
    <property type="match status" value="1"/>
</dbReference>
<gene>
    <name evidence="4" type="primary">speE</name>
    <name evidence="9" type="ORF">SpAn4DRAFT_4969</name>
</gene>
<evidence type="ECO:0000256" key="5">
    <source>
        <dbReference type="PROSITE-ProRule" id="PRU00354"/>
    </source>
</evidence>
<dbReference type="Pfam" id="PF01564">
    <property type="entry name" value="Spermine_synth"/>
    <property type="match status" value="1"/>
</dbReference>
<keyword evidence="10" id="KW-1185">Reference proteome</keyword>
<dbReference type="PROSITE" id="PS01330">
    <property type="entry name" value="PABS_1"/>
    <property type="match status" value="1"/>
</dbReference>
<dbReference type="RefSeq" id="WP_021166903.1">
    <property type="nucleotide sequence ID" value="NZ_CTRP01000006.1"/>
</dbReference>
<dbReference type="CDD" id="cd02440">
    <property type="entry name" value="AdoMet_MTases"/>
    <property type="match status" value="1"/>
</dbReference>
<feature type="binding site" evidence="4">
    <location>
        <position position="31"/>
    </location>
    <ligand>
        <name>S-methyl-5'-thioadenosine</name>
        <dbReference type="ChEBI" id="CHEBI:17509"/>
    </ligand>
</feature>
<dbReference type="Gene3D" id="3.40.50.150">
    <property type="entry name" value="Vaccinia Virus protein VP39"/>
    <property type="match status" value="1"/>
</dbReference>
<dbReference type="GO" id="GO:0004766">
    <property type="term" value="F:spermidine synthase activity"/>
    <property type="evidence" value="ECO:0007669"/>
    <property type="project" value="UniProtKB-UniRule"/>
</dbReference>
<dbReference type="InterPro" id="IPR030374">
    <property type="entry name" value="PABS"/>
</dbReference>
<comment type="function">
    <text evidence="4">Catalyzes the irreversible transfer of a propylamine group from the amino donor S-adenosylmethioninamine (decarboxy-AdoMet) to putrescine (1,4-diaminobutane) to yield spermidine.</text>
</comment>
<keyword evidence="4 7" id="KW-0745">Spermidine biosynthesis</keyword>
<sequence>MELWYTEYQTKNLGLAARIKETLYSGKSKFQEVAVVEAYEFGRMLVLDGVFQTSIFDEFIYHEMIAHVPLFVHPDPKTVLVIGGGDGGTIREVVKHQSVEVAEMVEIDGLVVEVSKKYLPEISSALNENHPKLQLKIGDGIKHMQEVENKYDVIIVDCSDPIGPGKGLFTHEFYQNVHKALKLDGLFVQQTESPFYHQQLIQQLTADITSMFPITRLYLANIPLYPGGLHCFTIGSKKYDPLSIDIGRIPENLNTRYYNRELQKSCFALPNFVKKLVR</sequence>
<name>A0A0U1KWV3_9FIRM</name>
<evidence type="ECO:0000256" key="4">
    <source>
        <dbReference type="HAMAP-Rule" id="MF_00198"/>
    </source>
</evidence>
<feature type="binding site" evidence="4">
    <location>
        <position position="164"/>
    </location>
    <ligand>
        <name>S-methyl-5'-thioadenosine</name>
        <dbReference type="ChEBI" id="CHEBI:17509"/>
    </ligand>
</feature>
<evidence type="ECO:0000256" key="7">
    <source>
        <dbReference type="RuleBase" id="RU003837"/>
    </source>
</evidence>
<dbReference type="NCBIfam" id="NF002010">
    <property type="entry name" value="PRK00811.1"/>
    <property type="match status" value="1"/>
</dbReference>